<feature type="transmembrane region" description="Helical" evidence="1">
    <location>
        <begin position="46"/>
        <end position="71"/>
    </location>
</feature>
<evidence type="ECO:0000313" key="3">
    <source>
        <dbReference type="Proteomes" id="UP000256794"/>
    </source>
</evidence>
<organism evidence="2 3">
    <name type="scientific">Paracoccus versutus</name>
    <name type="common">Thiobacillus versutus</name>
    <dbReference type="NCBI Taxonomy" id="34007"/>
    <lineage>
        <taxon>Bacteria</taxon>
        <taxon>Pseudomonadati</taxon>
        <taxon>Pseudomonadota</taxon>
        <taxon>Alphaproteobacteria</taxon>
        <taxon>Rhodobacterales</taxon>
        <taxon>Paracoccaceae</taxon>
        <taxon>Paracoccus</taxon>
    </lineage>
</organism>
<keyword evidence="1" id="KW-0472">Membrane</keyword>
<protein>
    <submittedName>
        <fullName evidence="2">Uncharacterized protein</fullName>
    </submittedName>
</protein>
<keyword evidence="3" id="KW-1185">Reference proteome</keyword>
<gene>
    <name evidence="2" type="ORF">ATH84_106920</name>
</gene>
<keyword evidence="1" id="KW-1133">Transmembrane helix</keyword>
<comment type="caution">
    <text evidence="2">The sequence shown here is derived from an EMBL/GenBank/DDBJ whole genome shotgun (WGS) entry which is preliminary data.</text>
</comment>
<dbReference type="Proteomes" id="UP000256794">
    <property type="component" value="Unassembled WGS sequence"/>
</dbReference>
<dbReference type="AlphaFoldDB" id="A0AAQ0KJ58"/>
<sequence>MLEPLPMRRASPRPQDVLVRNLSARVALDCLAAGWRDFRRNPLANLGVALFLLSVAAVWALWHFGLIYLVLPALAGA</sequence>
<evidence type="ECO:0000313" key="2">
    <source>
        <dbReference type="EMBL" id="REG27600.1"/>
    </source>
</evidence>
<accession>A0AAQ0KJ58</accession>
<evidence type="ECO:0000256" key="1">
    <source>
        <dbReference type="SAM" id="Phobius"/>
    </source>
</evidence>
<keyword evidence="1" id="KW-0812">Transmembrane</keyword>
<proteinExistence type="predicted"/>
<name>A0AAQ0KJ58_PARVE</name>
<reference evidence="2 3" key="1">
    <citation type="submission" date="2018-08" db="EMBL/GenBank/DDBJ databases">
        <title>Genomic Encyclopedia of Archaeal and Bacterial Type Strains, Phase II (KMG-II): from individual species to whole genera.</title>
        <authorList>
            <person name="Goeker M."/>
        </authorList>
    </citation>
    <scope>NUCLEOTIDE SEQUENCE [LARGE SCALE GENOMIC DNA]</scope>
    <source>
        <strain evidence="2 3">DSM 582</strain>
    </source>
</reference>
<dbReference type="EMBL" id="QUMX01000069">
    <property type="protein sequence ID" value="REG27600.1"/>
    <property type="molecule type" value="Genomic_DNA"/>
</dbReference>